<dbReference type="AlphaFoldDB" id="A0A7W6DLA6"/>
<proteinExistence type="predicted"/>
<gene>
    <name evidence="2" type="ORF">GGR44_002376</name>
</gene>
<dbReference type="SUPFAM" id="SSF54427">
    <property type="entry name" value="NTF2-like"/>
    <property type="match status" value="1"/>
</dbReference>
<reference evidence="2 3" key="1">
    <citation type="submission" date="2020-08" db="EMBL/GenBank/DDBJ databases">
        <title>Genomic Encyclopedia of Type Strains, Phase IV (KMG-IV): sequencing the most valuable type-strain genomes for metagenomic binning, comparative biology and taxonomic classification.</title>
        <authorList>
            <person name="Goeker M."/>
        </authorList>
    </citation>
    <scope>NUCLEOTIDE SEQUENCE [LARGE SCALE GENOMIC DNA]</scope>
    <source>
        <strain evidence="2 3">DSM 29348</strain>
    </source>
</reference>
<accession>A0A7W6DLA6</accession>
<sequence length="131" mass="14254">MADIEANKAVARRYMQAVVDGDIATIEALQHPDCTWWILGFGDMTRADFIASVRDGLLTANRRVADIVGITAEGDRVAVEVRGEMTFPHTVYRNEYHNLLIVRDGLIVSGKEYMDTRAAAAAFGPAAEGAA</sequence>
<evidence type="ECO:0000313" key="3">
    <source>
        <dbReference type="Proteomes" id="UP000552757"/>
    </source>
</evidence>
<dbReference type="InterPro" id="IPR032710">
    <property type="entry name" value="NTF2-like_dom_sf"/>
</dbReference>
<dbReference type="Proteomes" id="UP000552757">
    <property type="component" value="Unassembled WGS sequence"/>
</dbReference>
<evidence type="ECO:0000313" key="2">
    <source>
        <dbReference type="EMBL" id="MBB3982710.1"/>
    </source>
</evidence>
<dbReference type="EMBL" id="JACIEB010000005">
    <property type="protein sequence ID" value="MBB3982710.1"/>
    <property type="molecule type" value="Genomic_DNA"/>
</dbReference>
<organism evidence="2 3">
    <name type="scientific">Sphingobium fontiphilum</name>
    <dbReference type="NCBI Taxonomy" id="944425"/>
    <lineage>
        <taxon>Bacteria</taxon>
        <taxon>Pseudomonadati</taxon>
        <taxon>Pseudomonadota</taxon>
        <taxon>Alphaproteobacteria</taxon>
        <taxon>Sphingomonadales</taxon>
        <taxon>Sphingomonadaceae</taxon>
        <taxon>Sphingobium</taxon>
    </lineage>
</organism>
<protein>
    <recommendedName>
        <fullName evidence="1">SnoaL-like domain-containing protein</fullName>
    </recommendedName>
</protein>
<evidence type="ECO:0000259" key="1">
    <source>
        <dbReference type="Pfam" id="PF12680"/>
    </source>
</evidence>
<dbReference type="RefSeq" id="WP_183955774.1">
    <property type="nucleotide sequence ID" value="NZ_JACIEB010000005.1"/>
</dbReference>
<dbReference type="Gene3D" id="3.10.450.50">
    <property type="match status" value="1"/>
</dbReference>
<comment type="caution">
    <text evidence="2">The sequence shown here is derived from an EMBL/GenBank/DDBJ whole genome shotgun (WGS) entry which is preliminary data.</text>
</comment>
<keyword evidence="3" id="KW-1185">Reference proteome</keyword>
<dbReference type="Pfam" id="PF12680">
    <property type="entry name" value="SnoaL_2"/>
    <property type="match status" value="1"/>
</dbReference>
<name>A0A7W6DLA6_9SPHN</name>
<feature type="domain" description="SnoaL-like" evidence="1">
    <location>
        <begin position="11"/>
        <end position="109"/>
    </location>
</feature>
<dbReference type="InterPro" id="IPR037401">
    <property type="entry name" value="SnoaL-like"/>
</dbReference>